<dbReference type="GO" id="GO:0034454">
    <property type="term" value="P:microtubule anchoring at centrosome"/>
    <property type="evidence" value="ECO:0007669"/>
    <property type="project" value="InterPro"/>
</dbReference>
<proteinExistence type="predicted"/>
<dbReference type="GO" id="GO:0071539">
    <property type="term" value="P:protein localization to centrosome"/>
    <property type="evidence" value="ECO:0007669"/>
    <property type="project" value="InterPro"/>
</dbReference>
<name>A0A3Q3VRN8_MOLML</name>
<feature type="region of interest" description="Disordered" evidence="1">
    <location>
        <begin position="367"/>
        <end position="468"/>
    </location>
</feature>
<reference evidence="3" key="1">
    <citation type="submission" date="2025-08" db="UniProtKB">
        <authorList>
            <consortium name="Ensembl"/>
        </authorList>
    </citation>
    <scope>IDENTIFICATION</scope>
</reference>
<dbReference type="GO" id="GO:1905515">
    <property type="term" value="P:non-motile cilium assembly"/>
    <property type="evidence" value="ECO:0007669"/>
    <property type="project" value="TreeGrafter"/>
</dbReference>
<dbReference type="InterPro" id="IPR024138">
    <property type="entry name" value="Pericentriolar_Pcm1"/>
</dbReference>
<dbReference type="Ensembl" id="ENSMMOT00000005122.1">
    <property type="protein sequence ID" value="ENSMMOP00000005031.1"/>
    <property type="gene ID" value="ENSMMOG00000004015.1"/>
</dbReference>
<dbReference type="AlphaFoldDB" id="A0A3Q3VRN8"/>
<feature type="domain" description="Pericentriolar material 1 protein C-terminal" evidence="2">
    <location>
        <begin position="65"/>
        <end position="611"/>
    </location>
</feature>
<evidence type="ECO:0000259" key="2">
    <source>
        <dbReference type="Pfam" id="PF15717"/>
    </source>
</evidence>
<evidence type="ECO:0000313" key="3">
    <source>
        <dbReference type="Ensembl" id="ENSMMOP00000005031.1"/>
    </source>
</evidence>
<dbReference type="Pfam" id="PF15717">
    <property type="entry name" value="PCM1_C"/>
    <property type="match status" value="1"/>
</dbReference>
<sequence>LQSKMEPQESHSSSSTFAPHHSQPQQFDRASQESFSSIIFCYHGKDYGSIHLNLMLSDLEPLDASSDFSLFEALRETIYSEVATLISQNESRPHFLIELFHELQLLNTDYLRQRALYSLQDIVTRHLAEKSAAEDQLPPLGPVVWATGSQSELTPSESLATSDAVRNTLLLSESVEDESTMSISSNLEPFANDNLGNTVIHLDKALTRIRDYERMKLKDEFNLCNASTEAAGGSEVSNAVHPSTNPADQIDTQQLDRQIKAIMTDVIPFLKENMDEVCSLQLLTSVRRMVLALTQQNDESKEFVRFFHRQLGSILQDSLSKFVGRTLKDCGEDLLVEISEILFNELAFFRLMQDLENTSSSIALAVKHKSKSAEPPIKAKHSPKDQDEAEQEGDSTLKEHYPETGRQSSRSSEASEVEEEDEDEGNGQRIPMSISLSKAATQALTNYGSREDENEEEELEEFEAGPVDVQTSLQVSTDEQLFKHDNVSCLCIRYKFPSSIIRHVFDFFFAAVNMSAGTVDSTVAEHDMVECQSPEGKAKADAAAVSEVSSAVSRQQDVPKESTTTTSSPDTDSPVMISVDEMGSGNTSQKSDEEDFVKVEDLPLQLTVMCEVCYGVFFFASVSVHNPRFNKVKGNQDVTEV</sequence>
<feature type="compositionally biased region" description="Polar residues" evidence="1">
    <location>
        <begin position="434"/>
        <end position="448"/>
    </location>
</feature>
<dbReference type="PANTHER" id="PTHR14164">
    <property type="entry name" value="PERICENTRIOLAR MATERIAL 1-RELATED"/>
    <property type="match status" value="1"/>
</dbReference>
<dbReference type="STRING" id="94237.ENSMMOP00000005031"/>
<evidence type="ECO:0000313" key="4">
    <source>
        <dbReference type="Proteomes" id="UP000261620"/>
    </source>
</evidence>
<feature type="region of interest" description="Disordered" evidence="1">
    <location>
        <begin position="1"/>
        <end position="23"/>
    </location>
</feature>
<feature type="compositionally biased region" description="Acidic residues" evidence="1">
    <location>
        <begin position="415"/>
        <end position="425"/>
    </location>
</feature>
<dbReference type="GO" id="GO:0034451">
    <property type="term" value="C:centriolar satellite"/>
    <property type="evidence" value="ECO:0007669"/>
    <property type="project" value="TreeGrafter"/>
</dbReference>
<dbReference type="GO" id="GO:0036064">
    <property type="term" value="C:ciliary basal body"/>
    <property type="evidence" value="ECO:0007669"/>
    <property type="project" value="TreeGrafter"/>
</dbReference>
<evidence type="ECO:0000256" key="1">
    <source>
        <dbReference type="SAM" id="MobiDB-lite"/>
    </source>
</evidence>
<dbReference type="PANTHER" id="PTHR14164:SF12">
    <property type="entry name" value="PERICENTRIOLAR MATERIAL 1 PROTEIN"/>
    <property type="match status" value="1"/>
</dbReference>
<dbReference type="InterPro" id="IPR031446">
    <property type="entry name" value="PCM1_C"/>
</dbReference>
<dbReference type="OMA" id="MEPQESH"/>
<dbReference type="Proteomes" id="UP000261620">
    <property type="component" value="Unplaced"/>
</dbReference>
<feature type="region of interest" description="Disordered" evidence="1">
    <location>
        <begin position="545"/>
        <end position="595"/>
    </location>
</feature>
<protein>
    <recommendedName>
        <fullName evidence="2">Pericentriolar material 1 protein C-terminal domain-containing protein</fullName>
    </recommendedName>
</protein>
<keyword evidence="4" id="KW-1185">Reference proteome</keyword>
<organism evidence="3 4">
    <name type="scientific">Mola mola</name>
    <name type="common">Ocean sunfish</name>
    <name type="synonym">Tetraodon mola</name>
    <dbReference type="NCBI Taxonomy" id="94237"/>
    <lineage>
        <taxon>Eukaryota</taxon>
        <taxon>Metazoa</taxon>
        <taxon>Chordata</taxon>
        <taxon>Craniata</taxon>
        <taxon>Vertebrata</taxon>
        <taxon>Euteleostomi</taxon>
        <taxon>Actinopterygii</taxon>
        <taxon>Neopterygii</taxon>
        <taxon>Teleostei</taxon>
        <taxon>Neoteleostei</taxon>
        <taxon>Acanthomorphata</taxon>
        <taxon>Eupercaria</taxon>
        <taxon>Tetraodontiformes</taxon>
        <taxon>Molidae</taxon>
        <taxon>Mola</taxon>
    </lineage>
</organism>
<reference evidence="3" key="2">
    <citation type="submission" date="2025-09" db="UniProtKB">
        <authorList>
            <consortium name="Ensembl"/>
        </authorList>
    </citation>
    <scope>IDENTIFICATION</scope>
</reference>
<accession>A0A3Q3VRN8</accession>
<feature type="compositionally biased region" description="Low complexity" evidence="1">
    <location>
        <begin position="562"/>
        <end position="574"/>
    </location>
</feature>
<feature type="compositionally biased region" description="Acidic residues" evidence="1">
    <location>
        <begin position="452"/>
        <end position="463"/>
    </location>
</feature>